<dbReference type="RefSeq" id="WP_018370909.1">
    <property type="nucleotide sequence ID" value="NZ_UHFR01000005.1"/>
</dbReference>
<feature type="binding site" evidence="9">
    <location>
        <position position="19"/>
    </location>
    <ligand>
        <name>ATP</name>
        <dbReference type="ChEBI" id="CHEBI:30616"/>
    </ligand>
</feature>
<evidence type="ECO:0000313" key="12">
    <source>
        <dbReference type="Proteomes" id="UP000254634"/>
    </source>
</evidence>
<dbReference type="NCBIfam" id="TIGR01510">
    <property type="entry name" value="coaD_prev_kdtB"/>
    <property type="match status" value="1"/>
</dbReference>
<evidence type="ECO:0000256" key="9">
    <source>
        <dbReference type="HAMAP-Rule" id="MF_00151"/>
    </source>
</evidence>
<dbReference type="HAMAP" id="MF_00151">
    <property type="entry name" value="PPAT_bact"/>
    <property type="match status" value="1"/>
</dbReference>
<keyword evidence="3 9" id="KW-0548">Nucleotidyltransferase</keyword>
<feature type="binding site" evidence="9">
    <location>
        <begin position="126"/>
        <end position="132"/>
    </location>
    <ligand>
        <name>ATP</name>
        <dbReference type="ChEBI" id="CHEBI:30616"/>
    </ligand>
</feature>
<comment type="pathway">
    <text evidence="9">Cofactor biosynthesis; coenzyme A biosynthesis; CoA from (R)-pantothenate: step 4/5.</text>
</comment>
<evidence type="ECO:0000256" key="2">
    <source>
        <dbReference type="ARBA" id="ARBA00022679"/>
    </source>
</evidence>
<sequence length="166" mass="19266">MPDRIGLFTGSFDPVTKGHLDLIERASKLFDTLYVGIFYNINKQELFNIEQKERMVRKTVEHLANVRFVTSHDELAVDVAKRLGVTTFVRGLRNGADIDYEANMQFYNNHLAPELETIYLVSKPQYQYLTSSRIRELLAFDQDISAYVPQSVMNELERKNEKTKTI</sequence>
<dbReference type="PANTHER" id="PTHR21342">
    <property type="entry name" value="PHOSPHOPANTETHEINE ADENYLYLTRANSFERASE"/>
    <property type="match status" value="1"/>
</dbReference>
<comment type="subcellular location">
    <subcellularLocation>
        <location evidence="9">Cytoplasm</location>
    </subcellularLocation>
</comment>
<feature type="domain" description="Cytidyltransferase-like" evidence="10">
    <location>
        <begin position="7"/>
        <end position="136"/>
    </location>
</feature>
<feature type="binding site" evidence="9">
    <location>
        <position position="43"/>
    </location>
    <ligand>
        <name>substrate</name>
    </ligand>
</feature>
<dbReference type="NCBIfam" id="TIGR00125">
    <property type="entry name" value="cyt_tran_rel"/>
    <property type="match status" value="1"/>
</dbReference>
<keyword evidence="6 9" id="KW-0460">Magnesium</keyword>
<dbReference type="PRINTS" id="PR01020">
    <property type="entry name" value="LPSBIOSNTHSS"/>
</dbReference>
<evidence type="ECO:0000313" key="11">
    <source>
        <dbReference type="EMBL" id="SUN77462.1"/>
    </source>
</evidence>
<comment type="cofactor">
    <cofactor evidence="9">
        <name>Mg(2+)</name>
        <dbReference type="ChEBI" id="CHEBI:18420"/>
    </cofactor>
</comment>
<comment type="similarity">
    <text evidence="9">Belongs to the bacterial CoaD family.</text>
</comment>
<feature type="binding site" evidence="9">
    <location>
        <position position="76"/>
    </location>
    <ligand>
        <name>substrate</name>
    </ligand>
</feature>
<evidence type="ECO:0000259" key="10">
    <source>
        <dbReference type="Pfam" id="PF01467"/>
    </source>
</evidence>
<feature type="binding site" evidence="9">
    <location>
        <position position="101"/>
    </location>
    <ligand>
        <name>ATP</name>
        <dbReference type="ChEBI" id="CHEBI:30616"/>
    </ligand>
</feature>
<feature type="binding site" evidence="9">
    <location>
        <begin position="91"/>
        <end position="93"/>
    </location>
    <ligand>
        <name>ATP</name>
        <dbReference type="ChEBI" id="CHEBI:30616"/>
    </ligand>
</feature>
<keyword evidence="2 9" id="KW-0808">Transferase</keyword>
<comment type="subunit">
    <text evidence="9">Homohexamer.</text>
</comment>
<keyword evidence="7 9" id="KW-0173">Coenzyme A biosynthesis</keyword>
<dbReference type="GO" id="GO:0015937">
    <property type="term" value="P:coenzyme A biosynthetic process"/>
    <property type="evidence" value="ECO:0007669"/>
    <property type="project" value="UniProtKB-UniRule"/>
</dbReference>
<protein>
    <recommendedName>
        <fullName evidence="9">Phosphopantetheine adenylyltransferase</fullName>
        <ecNumber evidence="9">2.7.7.3</ecNumber>
    </recommendedName>
    <alternativeName>
        <fullName evidence="9">Dephospho-CoA pyrophosphorylase</fullName>
    </alternativeName>
    <alternativeName>
        <fullName evidence="9">Pantetheine-phosphate adenylyltransferase</fullName>
        <shortName evidence="9">PPAT</shortName>
    </alternativeName>
</protein>
<dbReference type="Pfam" id="PF01467">
    <property type="entry name" value="CTP_transf_like"/>
    <property type="match status" value="1"/>
</dbReference>
<dbReference type="CDD" id="cd02163">
    <property type="entry name" value="PPAT"/>
    <property type="match status" value="1"/>
</dbReference>
<name>A0A380L111_9STRE</name>
<evidence type="ECO:0000256" key="5">
    <source>
        <dbReference type="ARBA" id="ARBA00022840"/>
    </source>
</evidence>
<dbReference type="AlphaFoldDB" id="A0A380L111"/>
<dbReference type="OrthoDB" id="9806661at2"/>
<dbReference type="GO" id="GO:0005524">
    <property type="term" value="F:ATP binding"/>
    <property type="evidence" value="ECO:0007669"/>
    <property type="project" value="UniProtKB-KW"/>
</dbReference>
<evidence type="ECO:0000256" key="4">
    <source>
        <dbReference type="ARBA" id="ARBA00022741"/>
    </source>
</evidence>
<comment type="function">
    <text evidence="9">Reversibly transfers an adenylyl group from ATP to 4'-phosphopantetheine, yielding dephospho-CoA (dPCoA) and pyrophosphate.</text>
</comment>
<dbReference type="EMBL" id="UHFR01000005">
    <property type="protein sequence ID" value="SUN77462.1"/>
    <property type="molecule type" value="Genomic_DNA"/>
</dbReference>
<dbReference type="PANTHER" id="PTHR21342:SF1">
    <property type="entry name" value="PHOSPHOPANTETHEINE ADENYLYLTRANSFERASE"/>
    <property type="match status" value="1"/>
</dbReference>
<dbReference type="Proteomes" id="UP000254634">
    <property type="component" value="Unassembled WGS sequence"/>
</dbReference>
<gene>
    <name evidence="9 11" type="primary">coaD</name>
    <name evidence="11" type="ORF">NCTC13765_01987</name>
</gene>
<dbReference type="GO" id="GO:0005737">
    <property type="term" value="C:cytoplasm"/>
    <property type="evidence" value="ECO:0007669"/>
    <property type="project" value="UniProtKB-SubCell"/>
</dbReference>
<evidence type="ECO:0000256" key="1">
    <source>
        <dbReference type="ARBA" id="ARBA00022490"/>
    </source>
</evidence>
<keyword evidence="1 9" id="KW-0963">Cytoplasm</keyword>
<feature type="binding site" evidence="9">
    <location>
        <position position="11"/>
    </location>
    <ligand>
        <name>substrate</name>
    </ligand>
</feature>
<dbReference type="Gene3D" id="3.40.50.620">
    <property type="entry name" value="HUPs"/>
    <property type="match status" value="1"/>
</dbReference>
<dbReference type="STRING" id="1123307.GCA_000380065_00227"/>
<comment type="catalytic activity">
    <reaction evidence="8 9">
        <text>(R)-4'-phosphopantetheine + ATP + H(+) = 3'-dephospho-CoA + diphosphate</text>
        <dbReference type="Rhea" id="RHEA:19801"/>
        <dbReference type="ChEBI" id="CHEBI:15378"/>
        <dbReference type="ChEBI" id="CHEBI:30616"/>
        <dbReference type="ChEBI" id="CHEBI:33019"/>
        <dbReference type="ChEBI" id="CHEBI:57328"/>
        <dbReference type="ChEBI" id="CHEBI:61723"/>
        <dbReference type="EC" id="2.7.7.3"/>
    </reaction>
</comment>
<evidence type="ECO:0000256" key="7">
    <source>
        <dbReference type="ARBA" id="ARBA00022993"/>
    </source>
</evidence>
<feature type="binding site" evidence="9">
    <location>
        <begin position="11"/>
        <end position="12"/>
    </location>
    <ligand>
        <name>ATP</name>
        <dbReference type="ChEBI" id="CHEBI:30616"/>
    </ligand>
</feature>
<keyword evidence="5 9" id="KW-0067">ATP-binding</keyword>
<dbReference type="GO" id="GO:0004595">
    <property type="term" value="F:pantetheine-phosphate adenylyltransferase activity"/>
    <property type="evidence" value="ECO:0007669"/>
    <property type="project" value="UniProtKB-UniRule"/>
</dbReference>
<dbReference type="SUPFAM" id="SSF52374">
    <property type="entry name" value="Nucleotidylyl transferase"/>
    <property type="match status" value="1"/>
</dbReference>
<accession>A0A380L111</accession>
<evidence type="ECO:0000256" key="3">
    <source>
        <dbReference type="ARBA" id="ARBA00022695"/>
    </source>
</evidence>
<dbReference type="EC" id="2.7.7.3" evidence="9"/>
<dbReference type="UniPathway" id="UPA00241">
    <property type="reaction ID" value="UER00355"/>
</dbReference>
<proteinExistence type="inferred from homology"/>
<organism evidence="11 12">
    <name type="scientific">Streptococcus massiliensis</name>
    <dbReference type="NCBI Taxonomy" id="313439"/>
    <lineage>
        <taxon>Bacteria</taxon>
        <taxon>Bacillati</taxon>
        <taxon>Bacillota</taxon>
        <taxon>Bacilli</taxon>
        <taxon>Lactobacillales</taxon>
        <taxon>Streptococcaceae</taxon>
        <taxon>Streptococcus</taxon>
    </lineage>
</organism>
<dbReference type="InterPro" id="IPR014729">
    <property type="entry name" value="Rossmann-like_a/b/a_fold"/>
</dbReference>
<dbReference type="InterPro" id="IPR001980">
    <property type="entry name" value="PPAT"/>
</dbReference>
<dbReference type="InterPro" id="IPR004821">
    <property type="entry name" value="Cyt_trans-like"/>
</dbReference>
<evidence type="ECO:0000256" key="6">
    <source>
        <dbReference type="ARBA" id="ARBA00022842"/>
    </source>
</evidence>
<feature type="binding site" evidence="9">
    <location>
        <position position="90"/>
    </location>
    <ligand>
        <name>substrate</name>
    </ligand>
</feature>
<reference evidence="11" key="1">
    <citation type="submission" date="2018-06" db="EMBL/GenBank/DDBJ databases">
        <authorList>
            <consortium name="Pathogen Informatics"/>
            <person name="Doyle S."/>
        </authorList>
    </citation>
    <scope>NUCLEOTIDE SEQUENCE [LARGE SCALE GENOMIC DNA]</scope>
    <source>
        <strain evidence="11">NCTC13765</strain>
    </source>
</reference>
<keyword evidence="12" id="KW-1185">Reference proteome</keyword>
<keyword evidence="4 9" id="KW-0547">Nucleotide-binding</keyword>
<evidence type="ECO:0000256" key="8">
    <source>
        <dbReference type="ARBA" id="ARBA00029346"/>
    </source>
</evidence>
<feature type="site" description="Transition state stabilizer" evidence="9">
    <location>
        <position position="19"/>
    </location>
</feature>